<keyword evidence="6 10" id="KW-0378">Hydrolase</keyword>
<dbReference type="AlphaFoldDB" id="A0A1Y1V954"/>
<evidence type="ECO:0000256" key="8">
    <source>
        <dbReference type="SAM" id="SignalP"/>
    </source>
</evidence>
<dbReference type="PROSITE" id="PS51763">
    <property type="entry name" value="CBM10"/>
    <property type="match status" value="2"/>
</dbReference>
<organism evidence="10 11">
    <name type="scientific">Piromyces finnis</name>
    <dbReference type="NCBI Taxonomy" id="1754191"/>
    <lineage>
        <taxon>Eukaryota</taxon>
        <taxon>Fungi</taxon>
        <taxon>Fungi incertae sedis</taxon>
        <taxon>Chytridiomycota</taxon>
        <taxon>Chytridiomycota incertae sedis</taxon>
        <taxon>Neocallimastigomycetes</taxon>
        <taxon>Neocallimastigales</taxon>
        <taxon>Neocallimastigaceae</taxon>
        <taxon>Piromyces</taxon>
    </lineage>
</organism>
<feature type="signal peptide" evidence="8">
    <location>
        <begin position="1"/>
        <end position="17"/>
    </location>
</feature>
<dbReference type="InterPro" id="IPR009034">
    <property type="entry name" value="Dockerin_dom_fun_sf"/>
</dbReference>
<dbReference type="Gene3D" id="3.20.20.80">
    <property type="entry name" value="Glycosidases"/>
    <property type="match status" value="2"/>
</dbReference>
<evidence type="ECO:0000259" key="9">
    <source>
        <dbReference type="PROSITE" id="PS51763"/>
    </source>
</evidence>
<evidence type="ECO:0000256" key="2">
    <source>
        <dbReference type="ARBA" id="ARBA00005641"/>
    </source>
</evidence>
<reference evidence="10 11" key="1">
    <citation type="submission" date="2016-08" db="EMBL/GenBank/DDBJ databases">
        <title>Genomes of anaerobic fungi encode conserved fungal cellulosomes for biomass hydrolysis.</title>
        <authorList>
            <consortium name="DOE Joint Genome Institute"/>
            <person name="Haitjema C.H."/>
            <person name="Gilmore S.P."/>
            <person name="Henske J.K."/>
            <person name="Solomon K.V."/>
            <person name="De Groot R."/>
            <person name="Kuo A."/>
            <person name="Mondo S.J."/>
            <person name="Salamov A.A."/>
            <person name="Labutti K."/>
            <person name="Zhao Z."/>
            <person name="Chiniquy J."/>
            <person name="Barry K."/>
            <person name="Brewer H.M."/>
            <person name="Purvine S.O."/>
            <person name="Wright A.T."/>
            <person name="Boxma B."/>
            <person name="Van Alen T."/>
            <person name="Hackstein J.H."/>
            <person name="Baker S.E."/>
            <person name="Grigoriev I.V."/>
            <person name="O'Malley M.A."/>
        </authorList>
    </citation>
    <scope>NUCLEOTIDE SEQUENCE [LARGE SCALE GENOMIC DNA]</scope>
    <source>
        <strain evidence="11">finn</strain>
    </source>
</reference>
<evidence type="ECO:0000256" key="7">
    <source>
        <dbReference type="ARBA" id="ARBA00023295"/>
    </source>
</evidence>
<proteinExistence type="inferred from homology"/>
<dbReference type="EC" id="3.2.1.4" evidence="3"/>
<evidence type="ECO:0000256" key="1">
    <source>
        <dbReference type="ARBA" id="ARBA00000966"/>
    </source>
</evidence>
<dbReference type="Pfam" id="PF00150">
    <property type="entry name" value="Cellulase"/>
    <property type="match status" value="2"/>
</dbReference>
<dbReference type="STRING" id="1754191.A0A1Y1V954"/>
<keyword evidence="7" id="KW-0326">Glycosidase</keyword>
<keyword evidence="11" id="KW-1185">Reference proteome</keyword>
<dbReference type="GO" id="GO:0009251">
    <property type="term" value="P:glucan catabolic process"/>
    <property type="evidence" value="ECO:0007669"/>
    <property type="project" value="TreeGrafter"/>
</dbReference>
<keyword evidence="5" id="KW-0677">Repeat</keyword>
<dbReference type="SUPFAM" id="SSF51445">
    <property type="entry name" value="(Trans)glycosidases"/>
    <property type="match status" value="2"/>
</dbReference>
<dbReference type="PANTHER" id="PTHR34142">
    <property type="entry name" value="ENDO-BETA-1,4-GLUCANASE A"/>
    <property type="match status" value="1"/>
</dbReference>
<evidence type="ECO:0000256" key="5">
    <source>
        <dbReference type="ARBA" id="ARBA00022737"/>
    </source>
</evidence>
<comment type="caution">
    <text evidence="10">The sequence shown here is derived from an EMBL/GenBank/DDBJ whole genome shotgun (WGS) entry which is preliminary data.</text>
</comment>
<keyword evidence="4 8" id="KW-0732">Signal</keyword>
<accession>A0A1Y1V954</accession>
<reference evidence="10 11" key="2">
    <citation type="submission" date="2016-08" db="EMBL/GenBank/DDBJ databases">
        <title>Pervasive Adenine N6-methylation of Active Genes in Fungi.</title>
        <authorList>
            <consortium name="DOE Joint Genome Institute"/>
            <person name="Mondo S.J."/>
            <person name="Dannebaum R.O."/>
            <person name="Kuo R.C."/>
            <person name="Labutti K."/>
            <person name="Haridas S."/>
            <person name="Kuo A."/>
            <person name="Salamov A."/>
            <person name="Ahrendt S.R."/>
            <person name="Lipzen A."/>
            <person name="Sullivan W."/>
            <person name="Andreopoulos W.B."/>
            <person name="Clum A."/>
            <person name="Lindquist E."/>
            <person name="Daum C."/>
            <person name="Ramamoorthy G.K."/>
            <person name="Gryganskyi A."/>
            <person name="Culley D."/>
            <person name="Magnuson J.K."/>
            <person name="James T.Y."/>
            <person name="O'Malley M.A."/>
            <person name="Stajich J.E."/>
            <person name="Spatafora J.W."/>
            <person name="Visel A."/>
            <person name="Grigoriev I.V."/>
        </authorList>
    </citation>
    <scope>NUCLEOTIDE SEQUENCE [LARGE SCALE GENOMIC DNA]</scope>
    <source>
        <strain evidence="11">finn</strain>
    </source>
</reference>
<dbReference type="PROSITE" id="PS00659">
    <property type="entry name" value="GLYCOSYL_HYDROL_F5"/>
    <property type="match status" value="2"/>
</dbReference>
<dbReference type="OrthoDB" id="2109727at2759"/>
<dbReference type="InterPro" id="IPR018087">
    <property type="entry name" value="Glyco_hydro_5_CS"/>
</dbReference>
<dbReference type="InterPro" id="IPR017853">
    <property type="entry name" value="GH"/>
</dbReference>
<feature type="domain" description="CBM10" evidence="9">
    <location>
        <begin position="858"/>
        <end position="894"/>
    </location>
</feature>
<dbReference type="InterPro" id="IPR001547">
    <property type="entry name" value="Glyco_hydro_5"/>
</dbReference>
<dbReference type="PANTHER" id="PTHR34142:SF1">
    <property type="entry name" value="GLYCOSIDE HYDROLASE FAMILY 5 DOMAIN-CONTAINING PROTEIN"/>
    <property type="match status" value="1"/>
</dbReference>
<dbReference type="Pfam" id="PF02013">
    <property type="entry name" value="CBM_10"/>
    <property type="match status" value="2"/>
</dbReference>
<dbReference type="EMBL" id="MCFH01000022">
    <property type="protein sequence ID" value="ORX50076.1"/>
    <property type="molecule type" value="Genomic_DNA"/>
</dbReference>
<comment type="catalytic activity">
    <reaction evidence="1">
        <text>Endohydrolysis of (1-&gt;4)-beta-D-glucosidic linkages in cellulose, lichenin and cereal beta-D-glucans.</text>
        <dbReference type="EC" id="3.2.1.4"/>
    </reaction>
</comment>
<dbReference type="Gene3D" id="3.90.1220.10">
    <property type="entry name" value="Cellulose docking domain, dockering"/>
    <property type="match status" value="2"/>
</dbReference>
<dbReference type="InterPro" id="IPR002883">
    <property type="entry name" value="CBM10/Dockerin_dom"/>
</dbReference>
<evidence type="ECO:0000256" key="4">
    <source>
        <dbReference type="ARBA" id="ARBA00022729"/>
    </source>
</evidence>
<dbReference type="GO" id="GO:0008810">
    <property type="term" value="F:cellulase activity"/>
    <property type="evidence" value="ECO:0007669"/>
    <property type="project" value="UniProtKB-EC"/>
</dbReference>
<evidence type="ECO:0000256" key="3">
    <source>
        <dbReference type="ARBA" id="ARBA00012601"/>
    </source>
</evidence>
<dbReference type="SUPFAM" id="SSF64571">
    <property type="entry name" value="Cellulose docking domain, dockering"/>
    <property type="match status" value="2"/>
</dbReference>
<protein>
    <recommendedName>
        <fullName evidence="3">cellulase</fullName>
        <ecNumber evidence="3">3.2.1.4</ecNumber>
    </recommendedName>
</protein>
<comment type="similarity">
    <text evidence="2">Belongs to the glycosyl hydrolase 5 (cellulase A) family.</text>
</comment>
<sequence length="944" mass="106415">MKFSKALFLSSLAYASAKKLQYLGVNESSGEFGEGNLPGVYNKHYIYPDVKAIETTIEQGMNAFRICNRWERLQHELFGEFNEFDITEFKKVVDATTAKGAIAIIDPHNYARYNNKLIGSEDVPIEAFVDFWTRLAEIFKDNENVWFGLVNEPHDMETDDWFKAARAAVDGIRSTGAKNNILIPGNGWTGAWSWGKEAWYGEANADVALRYFSSEDENILFEVHQYFDKDYSGTGDQCVQRPCQNLFKEFVEWLKTNNLKGWIGEIGSYLTDECRECVQESIEYLQENNEYVLGTLWWAAGPWWGHNAMSIEPNAEKAFPGQMAWLKPYLPGPSELTEVPTFINKKVYCEGCVVTGTGGDGSLWGWENEKSCEIDIETCGYNSGTSIDNGNTSTEKTYCKGCVVTGTGGDGSLWGWEDEKSCEIDVKNCESEQSGESNNNSKKLQYLGVNESSGEFGEGNLPGVYNKHYIYPDVKAIETTIEQGMNAFRICNRWERLQHELFGEFNEFDITEFKKVVDATTAKGAIAIIDPHNYARYNNKLIGSEDVPIEAFVDFWTRLAEIFKDNENVWFGLVNEPHDMETDDWFKAARAAVDGIRSTGAKNNILIPGNGWTGAWSWGKEAWYGEANADVALRYFSSEDENILFEVHQYFDKDYSGTGDQCVQRPCQNLFKEFVEWLKTNNLKGWIGEIGSYLTDECRECVQESIEYLQENNEYVLGTLWWAAGPWWGHNAMSIEPNAEKAFPGQMAWLKPYLPGPSELTEVPTFINKKVYCEGCVVTGTGGDGSLWGWENEKSCEIDIETCGYNSGTSIDNGNTSTEKTYCKGCVVTGTGGDGSLWGWEDEKSCEIDVKKCETVDECWSEALGYKCCSHCVAILEDQDGAWGSENGEWCGIQNECTMKIEQCWSMKYGYPCCEDCQLYLEDESGAWGVLNYDWCGIPSSCKA</sequence>
<dbReference type="Proteomes" id="UP000193719">
    <property type="component" value="Unassembled WGS sequence"/>
</dbReference>
<name>A0A1Y1V954_9FUNG</name>
<evidence type="ECO:0000256" key="6">
    <source>
        <dbReference type="ARBA" id="ARBA00022801"/>
    </source>
</evidence>
<gene>
    <name evidence="10" type="ORF">BCR36DRAFT_353029</name>
</gene>
<evidence type="ECO:0000313" key="10">
    <source>
        <dbReference type="EMBL" id="ORX50076.1"/>
    </source>
</evidence>
<feature type="chain" id="PRO_5012824438" description="cellulase" evidence="8">
    <location>
        <begin position="18"/>
        <end position="944"/>
    </location>
</feature>
<evidence type="ECO:0000313" key="11">
    <source>
        <dbReference type="Proteomes" id="UP000193719"/>
    </source>
</evidence>
<feature type="domain" description="CBM10" evidence="9">
    <location>
        <begin position="903"/>
        <end position="939"/>
    </location>
</feature>